<dbReference type="InterPro" id="IPR008949">
    <property type="entry name" value="Isoprenoid_synthase_dom_sf"/>
</dbReference>
<evidence type="ECO:0000256" key="3">
    <source>
        <dbReference type="ARBA" id="ARBA00022842"/>
    </source>
</evidence>
<dbReference type="InterPro" id="IPR001906">
    <property type="entry name" value="Terpene_synth_N"/>
</dbReference>
<reference evidence="7" key="1">
    <citation type="submission" date="2022-08" db="EMBL/GenBank/DDBJ databases">
        <authorList>
            <person name="Gutierrez-Valencia J."/>
        </authorList>
    </citation>
    <scope>NUCLEOTIDE SEQUENCE</scope>
</reference>
<comment type="cofactor">
    <cofactor evidence="1">
        <name>Mg(2+)</name>
        <dbReference type="ChEBI" id="CHEBI:18420"/>
    </cofactor>
</comment>
<evidence type="ECO:0000313" key="8">
    <source>
        <dbReference type="Proteomes" id="UP001154282"/>
    </source>
</evidence>
<keyword evidence="3" id="KW-0460">Magnesium</keyword>
<evidence type="ECO:0008006" key="9">
    <source>
        <dbReference type="Google" id="ProtNLM"/>
    </source>
</evidence>
<dbReference type="PANTHER" id="PTHR31225:SF93">
    <property type="entry name" value="ALPHA-HUMULENE_(-)-(E)-BETA-CARYOPHYLLENE SYNTHASE"/>
    <property type="match status" value="1"/>
</dbReference>
<dbReference type="Pfam" id="PF03936">
    <property type="entry name" value="Terpene_synth_C"/>
    <property type="match status" value="2"/>
</dbReference>
<dbReference type="InterPro" id="IPR044814">
    <property type="entry name" value="Terpene_cyclase_plant_C1"/>
</dbReference>
<evidence type="ECO:0000259" key="6">
    <source>
        <dbReference type="Pfam" id="PF03936"/>
    </source>
</evidence>
<evidence type="ECO:0000256" key="4">
    <source>
        <dbReference type="ARBA" id="ARBA00023239"/>
    </source>
</evidence>
<feature type="non-terminal residue" evidence="7">
    <location>
        <position position="1"/>
    </location>
</feature>
<dbReference type="Pfam" id="PF01397">
    <property type="entry name" value="Terpene_synth"/>
    <property type="match status" value="1"/>
</dbReference>
<dbReference type="GO" id="GO:0010333">
    <property type="term" value="F:terpene synthase activity"/>
    <property type="evidence" value="ECO:0007669"/>
    <property type="project" value="InterPro"/>
</dbReference>
<dbReference type="SUPFAM" id="SSF48239">
    <property type="entry name" value="Terpenoid cyclases/Protein prenyltransferases"/>
    <property type="match status" value="1"/>
</dbReference>
<gene>
    <name evidence="7" type="ORF">LITE_LOCUS14514</name>
</gene>
<evidence type="ECO:0000256" key="2">
    <source>
        <dbReference type="ARBA" id="ARBA00022723"/>
    </source>
</evidence>
<sequence>DVFRKFKDHEGKFKESLAFDGQGLLSLYEAAHVAIHGEDILDEALSFTTKNLKLIVQDHRTSSSFKKQVEFSLALPMWKCVPRTLARHCIDVYSELDDQQASHDETVTLKFAKLDFNMVQRVHQEELHELTMWWASLETKTKFPYARDRLAECYFWINTVYPEPKHRVGRIILTKCGAVLTLVDDFYDNFGDYEQLKILTEAIQRYIFKNWCGSLLAEARWRSDCHVPSLEEYLKHANITSSYFFVCASAYLGIGPELATREAFEWVTSKTNKMVMASASICRVQNDIMSYPLEQERLHVASAVQCYVKEHGVSDEEAIQVLLGRISDAWKDMTEVMCCHKPTPFPTPLLSPVINFARSISVIYLKADAFTYPQLLKERIAALFVHPVPL</sequence>
<evidence type="ECO:0000259" key="5">
    <source>
        <dbReference type="Pfam" id="PF01397"/>
    </source>
</evidence>
<dbReference type="EMBL" id="CAMGYJ010000005">
    <property type="protein sequence ID" value="CAI0409804.1"/>
    <property type="molecule type" value="Genomic_DNA"/>
</dbReference>
<keyword evidence="8" id="KW-1185">Reference proteome</keyword>
<dbReference type="SUPFAM" id="SSF48576">
    <property type="entry name" value="Terpenoid synthases"/>
    <property type="match status" value="1"/>
</dbReference>
<comment type="caution">
    <text evidence="7">The sequence shown here is derived from an EMBL/GenBank/DDBJ whole genome shotgun (WGS) entry which is preliminary data.</text>
</comment>
<name>A0AAV0JKG6_9ROSI</name>
<evidence type="ECO:0000313" key="7">
    <source>
        <dbReference type="EMBL" id="CAI0409804.1"/>
    </source>
</evidence>
<dbReference type="InterPro" id="IPR008930">
    <property type="entry name" value="Terpenoid_cyclase/PrenylTrfase"/>
</dbReference>
<keyword evidence="2" id="KW-0479">Metal-binding</keyword>
<dbReference type="AlphaFoldDB" id="A0AAV0JKG6"/>
<dbReference type="InterPro" id="IPR005630">
    <property type="entry name" value="Terpene_synthase_metal-bd"/>
</dbReference>
<feature type="domain" description="Terpene synthase metal-binding" evidence="6">
    <location>
        <begin position="207"/>
        <end position="332"/>
    </location>
</feature>
<dbReference type="PANTHER" id="PTHR31225">
    <property type="entry name" value="OS04G0344100 PROTEIN-RELATED"/>
    <property type="match status" value="1"/>
</dbReference>
<dbReference type="GO" id="GO:0000287">
    <property type="term" value="F:magnesium ion binding"/>
    <property type="evidence" value="ECO:0007669"/>
    <property type="project" value="InterPro"/>
</dbReference>
<dbReference type="Gene3D" id="1.50.10.130">
    <property type="entry name" value="Terpene synthase, N-terminal domain"/>
    <property type="match status" value="1"/>
</dbReference>
<dbReference type="Gene3D" id="1.10.600.10">
    <property type="entry name" value="Farnesyl Diphosphate Synthase"/>
    <property type="match status" value="2"/>
</dbReference>
<dbReference type="InterPro" id="IPR050148">
    <property type="entry name" value="Terpene_synthase-like"/>
</dbReference>
<dbReference type="GO" id="GO:0016102">
    <property type="term" value="P:diterpenoid biosynthetic process"/>
    <property type="evidence" value="ECO:0007669"/>
    <property type="project" value="InterPro"/>
</dbReference>
<accession>A0AAV0JKG6</accession>
<protein>
    <recommendedName>
        <fullName evidence="9">(+)-delta-cadinene synthase</fullName>
    </recommendedName>
</protein>
<dbReference type="InterPro" id="IPR036965">
    <property type="entry name" value="Terpene_synth_N_sf"/>
</dbReference>
<proteinExistence type="predicted"/>
<organism evidence="7 8">
    <name type="scientific">Linum tenue</name>
    <dbReference type="NCBI Taxonomy" id="586396"/>
    <lineage>
        <taxon>Eukaryota</taxon>
        <taxon>Viridiplantae</taxon>
        <taxon>Streptophyta</taxon>
        <taxon>Embryophyta</taxon>
        <taxon>Tracheophyta</taxon>
        <taxon>Spermatophyta</taxon>
        <taxon>Magnoliopsida</taxon>
        <taxon>eudicotyledons</taxon>
        <taxon>Gunneridae</taxon>
        <taxon>Pentapetalae</taxon>
        <taxon>rosids</taxon>
        <taxon>fabids</taxon>
        <taxon>Malpighiales</taxon>
        <taxon>Linaceae</taxon>
        <taxon>Linum</taxon>
    </lineage>
</organism>
<feature type="domain" description="Terpene synthase metal-binding" evidence="6">
    <location>
        <begin position="137"/>
        <end position="206"/>
    </location>
</feature>
<feature type="domain" description="Terpene synthase N-terminal" evidence="5">
    <location>
        <begin position="1"/>
        <end position="73"/>
    </location>
</feature>
<evidence type="ECO:0000256" key="1">
    <source>
        <dbReference type="ARBA" id="ARBA00001946"/>
    </source>
</evidence>
<dbReference type="CDD" id="cd00684">
    <property type="entry name" value="Terpene_cyclase_plant_C1"/>
    <property type="match status" value="1"/>
</dbReference>
<dbReference type="Proteomes" id="UP001154282">
    <property type="component" value="Unassembled WGS sequence"/>
</dbReference>
<keyword evidence="4" id="KW-0456">Lyase</keyword>